<protein>
    <recommendedName>
        <fullName evidence="5">Tetratricopeptide repeat protein</fullName>
    </recommendedName>
</protein>
<dbReference type="Gene3D" id="1.25.40.10">
    <property type="entry name" value="Tetratricopeptide repeat domain"/>
    <property type="match status" value="3"/>
</dbReference>
<dbReference type="PANTHER" id="PTHR12558:SF13">
    <property type="entry name" value="CELL DIVISION CYCLE PROTEIN 27 HOMOLOG"/>
    <property type="match status" value="1"/>
</dbReference>
<dbReference type="SMART" id="SM00671">
    <property type="entry name" value="SEL1"/>
    <property type="match status" value="3"/>
</dbReference>
<dbReference type="Proteomes" id="UP001501175">
    <property type="component" value="Unassembled WGS sequence"/>
</dbReference>
<keyword evidence="4" id="KW-1185">Reference proteome</keyword>
<feature type="repeat" description="TPR" evidence="1">
    <location>
        <begin position="536"/>
        <end position="569"/>
    </location>
</feature>
<dbReference type="EMBL" id="BAABHD010000083">
    <property type="protein sequence ID" value="GAA4467849.1"/>
    <property type="molecule type" value="Genomic_DNA"/>
</dbReference>
<dbReference type="InterPro" id="IPR006597">
    <property type="entry name" value="Sel1-like"/>
</dbReference>
<dbReference type="InterPro" id="IPR011990">
    <property type="entry name" value="TPR-like_helical_dom_sf"/>
</dbReference>
<proteinExistence type="predicted"/>
<comment type="caution">
    <text evidence="3">The sequence shown here is derived from an EMBL/GenBank/DDBJ whole genome shotgun (WGS) entry which is preliminary data.</text>
</comment>
<organism evidence="3 4">
    <name type="scientific">Nibrella saemangeumensis</name>
    <dbReference type="NCBI Taxonomy" id="1084526"/>
    <lineage>
        <taxon>Bacteria</taxon>
        <taxon>Pseudomonadati</taxon>
        <taxon>Bacteroidota</taxon>
        <taxon>Cytophagia</taxon>
        <taxon>Cytophagales</taxon>
        <taxon>Spirosomataceae</taxon>
        <taxon>Nibrella</taxon>
    </lineage>
</organism>
<evidence type="ECO:0000313" key="3">
    <source>
        <dbReference type="EMBL" id="GAA4467849.1"/>
    </source>
</evidence>
<feature type="region of interest" description="Disordered" evidence="2">
    <location>
        <begin position="569"/>
        <end position="597"/>
    </location>
</feature>
<evidence type="ECO:0000256" key="2">
    <source>
        <dbReference type="SAM" id="MobiDB-lite"/>
    </source>
</evidence>
<gene>
    <name evidence="3" type="ORF">GCM10023189_52230</name>
</gene>
<evidence type="ECO:0008006" key="5">
    <source>
        <dbReference type="Google" id="ProtNLM"/>
    </source>
</evidence>
<dbReference type="SUPFAM" id="SSF48452">
    <property type="entry name" value="TPR-like"/>
    <property type="match status" value="3"/>
</dbReference>
<accession>A0ABP8NMD6</accession>
<dbReference type="Pfam" id="PF13432">
    <property type="entry name" value="TPR_16"/>
    <property type="match status" value="1"/>
</dbReference>
<evidence type="ECO:0000256" key="1">
    <source>
        <dbReference type="PROSITE-ProRule" id="PRU00339"/>
    </source>
</evidence>
<dbReference type="Pfam" id="PF13181">
    <property type="entry name" value="TPR_8"/>
    <property type="match status" value="2"/>
</dbReference>
<sequence length="597" mass="66734">MSIVLLAQSKKYFSILNLDFVMKIQKKSLLTALCLGVFATAPLFAQDVQSALRDLESERFAKAEQSFKQLASSSPSADNQFYLGYYYLKANQPDQAKAAFEKGLQADPKNHLNNVGLAGVALAKNDLATAQAKIDEAVKATKGKNMDVLLRAGEMYTMFEKNDPARALSLLDMAAKLDKKNTNNDIKMIMGDAYMIKNDGGNAVSRYEDVLMAKPNTAEANYKIGKVYLRGKNYKLAQDFYKKAIDSDPEFAPTYRDLAEAFFGSRVYKSAASNMDLYLQKSQNTDPEMILRSAQFDFLAQDYQKAISKLDQLKGKVNNPVIDRMYGWAYSALGKNDQAIETLNRFISTAPEKVIYDDYKYLGRAYGQAGTPEGDSLSIVYLEKAAPEDTTENLYREIGQKFYGDKRYDRAVTYFEKTIANDKEPKNNDYYYLGLSSFLQAFRSANELKSDTAAARQARTTYLQKSDQAFDKVIQNTPEFATAHFYKGQINYFMNSPSEALANGAPAPHYEKFIELANNEIAADANKKAQYQRNLITAYKFLGGYHMAKKDEAKGKEYLSKVLELDPNDKDAKQALEGPKAAPAPAAKPKAPAKKTT</sequence>
<feature type="repeat" description="TPR" evidence="1">
    <location>
        <begin position="218"/>
        <end position="251"/>
    </location>
</feature>
<feature type="repeat" description="TPR" evidence="1">
    <location>
        <begin position="392"/>
        <end position="425"/>
    </location>
</feature>
<dbReference type="PANTHER" id="PTHR12558">
    <property type="entry name" value="CELL DIVISION CYCLE 16,23,27"/>
    <property type="match status" value="1"/>
</dbReference>
<reference evidence="4" key="1">
    <citation type="journal article" date="2019" name="Int. J. Syst. Evol. Microbiol.">
        <title>The Global Catalogue of Microorganisms (GCM) 10K type strain sequencing project: providing services to taxonomists for standard genome sequencing and annotation.</title>
        <authorList>
            <consortium name="The Broad Institute Genomics Platform"/>
            <consortium name="The Broad Institute Genome Sequencing Center for Infectious Disease"/>
            <person name="Wu L."/>
            <person name="Ma J."/>
        </authorList>
    </citation>
    <scope>NUCLEOTIDE SEQUENCE [LARGE SCALE GENOMIC DNA]</scope>
    <source>
        <strain evidence="4">JCM 17927</strain>
    </source>
</reference>
<dbReference type="InterPro" id="IPR019734">
    <property type="entry name" value="TPR_rpt"/>
</dbReference>
<evidence type="ECO:0000313" key="4">
    <source>
        <dbReference type="Proteomes" id="UP001501175"/>
    </source>
</evidence>
<feature type="repeat" description="TPR" evidence="1">
    <location>
        <begin position="77"/>
        <end position="110"/>
    </location>
</feature>
<name>A0ABP8NMD6_9BACT</name>
<feature type="compositionally biased region" description="Low complexity" evidence="2">
    <location>
        <begin position="579"/>
        <end position="590"/>
    </location>
</feature>
<keyword evidence="1" id="KW-0802">TPR repeat</keyword>
<dbReference type="SMART" id="SM00028">
    <property type="entry name" value="TPR"/>
    <property type="match status" value="4"/>
</dbReference>
<dbReference type="Pfam" id="PF13174">
    <property type="entry name" value="TPR_6"/>
    <property type="match status" value="1"/>
</dbReference>
<dbReference type="PROSITE" id="PS50005">
    <property type="entry name" value="TPR"/>
    <property type="match status" value="4"/>
</dbReference>
<dbReference type="PROSITE" id="PS50293">
    <property type="entry name" value="TPR_REGION"/>
    <property type="match status" value="1"/>
</dbReference>